<keyword evidence="1" id="KW-1133">Transmembrane helix</keyword>
<keyword evidence="1" id="KW-0812">Transmembrane</keyword>
<keyword evidence="3" id="KW-1185">Reference proteome</keyword>
<sequence length="214" mass="24123">MLPDCYFGAYARFDTTSKKDAAILLGSNCIIGDVFNIEFKPLEGQTRAWVVNDYGDTLGYLDEQTSHKLNLLAAKNWEMHAVLSFVAFTDQPEPGFYWGEVAIFCYDKVHQSDFDTFMRTTMKSLAQGIRPRIDIKNQGVQSILDSHGTWQPSQRADMPKGDSHTAILKKSRGFTDLMVQKSREGNKGCFLISWAFLLALVALVVFGLKSCRLF</sequence>
<dbReference type="Proteomes" id="UP000253792">
    <property type="component" value="Unassembled WGS sequence"/>
</dbReference>
<dbReference type="AlphaFoldDB" id="A0A369LCM3"/>
<dbReference type="OrthoDB" id="3196857at2"/>
<evidence type="ECO:0000313" key="2">
    <source>
        <dbReference type="EMBL" id="RDB55748.1"/>
    </source>
</evidence>
<keyword evidence="1" id="KW-0472">Membrane</keyword>
<name>A0A369LCM3_9ACTN</name>
<comment type="caution">
    <text evidence="2">The sequence shown here is derived from an EMBL/GenBank/DDBJ whole genome shotgun (WGS) entry which is preliminary data.</text>
</comment>
<reference evidence="2 3" key="1">
    <citation type="journal article" date="2018" name="Elife">
        <title>Discovery and characterization of a prevalent human gut bacterial enzyme sufficient for the inactivation of a family of plant toxins.</title>
        <authorList>
            <person name="Koppel N."/>
            <person name="Bisanz J.E."/>
            <person name="Pandelia M.E."/>
            <person name="Turnbaugh P.J."/>
            <person name="Balskus E.P."/>
        </authorList>
    </citation>
    <scope>NUCLEOTIDE SEQUENCE [LARGE SCALE GENOMIC DNA]</scope>
    <source>
        <strain evidence="3">anaerobia AP69FAA</strain>
    </source>
</reference>
<evidence type="ECO:0000313" key="3">
    <source>
        <dbReference type="Proteomes" id="UP000253792"/>
    </source>
</evidence>
<dbReference type="EMBL" id="PPTP01000004">
    <property type="protein sequence ID" value="RDB55748.1"/>
    <property type="molecule type" value="Genomic_DNA"/>
</dbReference>
<proteinExistence type="predicted"/>
<accession>A0A369LCM3</accession>
<evidence type="ECO:0000256" key="1">
    <source>
        <dbReference type="SAM" id="Phobius"/>
    </source>
</evidence>
<protein>
    <recommendedName>
        <fullName evidence="4">HIRAN domain-containing protein</fullName>
    </recommendedName>
</protein>
<dbReference type="RefSeq" id="WP_114620676.1">
    <property type="nucleotide sequence ID" value="NZ_CATXOW010000004.1"/>
</dbReference>
<organism evidence="2 3">
    <name type="scientific">Senegalimassilia anaerobia</name>
    <dbReference type="NCBI Taxonomy" id="1473216"/>
    <lineage>
        <taxon>Bacteria</taxon>
        <taxon>Bacillati</taxon>
        <taxon>Actinomycetota</taxon>
        <taxon>Coriobacteriia</taxon>
        <taxon>Coriobacteriales</taxon>
        <taxon>Coriobacteriaceae</taxon>
        <taxon>Senegalimassilia</taxon>
    </lineage>
</organism>
<feature type="transmembrane region" description="Helical" evidence="1">
    <location>
        <begin position="188"/>
        <end position="208"/>
    </location>
</feature>
<gene>
    <name evidence="2" type="ORF">C1880_05945</name>
</gene>
<evidence type="ECO:0008006" key="4">
    <source>
        <dbReference type="Google" id="ProtNLM"/>
    </source>
</evidence>